<dbReference type="InterPro" id="IPR003736">
    <property type="entry name" value="PAAI_dom"/>
</dbReference>
<dbReference type="KEGG" id="tos:Theos_1810"/>
<dbReference type="Gene3D" id="3.10.129.10">
    <property type="entry name" value="Hotdog Thioesterase"/>
    <property type="match status" value="1"/>
</dbReference>
<dbReference type="PANTHER" id="PTHR43240:SF20">
    <property type="entry name" value="MEDIUM_LONG-CHAIN ACYL-COA THIOESTERASE YIGI"/>
    <property type="match status" value="1"/>
</dbReference>
<dbReference type="eggNOG" id="COG2050">
    <property type="taxonomic scope" value="Bacteria"/>
</dbReference>
<name>K7R7A7_THEOS</name>
<dbReference type="Proteomes" id="UP000000211">
    <property type="component" value="Chromosome"/>
</dbReference>
<evidence type="ECO:0000256" key="6">
    <source>
        <dbReference type="ARBA" id="ARBA00040062"/>
    </source>
</evidence>
<dbReference type="GO" id="GO:0047617">
    <property type="term" value="F:fatty acyl-CoA hydrolase activity"/>
    <property type="evidence" value="ECO:0007669"/>
    <property type="project" value="UniProtKB-EC"/>
</dbReference>
<dbReference type="PATRIC" id="fig|751945.3.peg.1779"/>
<dbReference type="InterPro" id="IPR029069">
    <property type="entry name" value="HotDog_dom_sf"/>
</dbReference>
<dbReference type="InterPro" id="IPR006683">
    <property type="entry name" value="Thioestr_dom"/>
</dbReference>
<sequence>MDFKALAQSVLERQPFNRLLGVELLEAGPGAVAFRLPLKGEFYQHLGAVHGGVVATLLDNALTYAAGSLLGPEVLTVEFKVNFLKPAKGEALLARGYAVGQGRRLAVARAEVYALKEGEETLVALGQGTIAGLSG</sequence>
<keyword evidence="1" id="KW-0378">Hydrolase</keyword>
<organism evidence="9 10">
    <name type="scientific">Thermus oshimai JL-2</name>
    <dbReference type="NCBI Taxonomy" id="751945"/>
    <lineage>
        <taxon>Bacteria</taxon>
        <taxon>Thermotogati</taxon>
        <taxon>Deinococcota</taxon>
        <taxon>Deinococci</taxon>
        <taxon>Thermales</taxon>
        <taxon>Thermaceae</taxon>
        <taxon>Thermus</taxon>
    </lineage>
</organism>
<dbReference type="CDD" id="cd03443">
    <property type="entry name" value="PaaI_thioesterase"/>
    <property type="match status" value="1"/>
</dbReference>
<comment type="similarity">
    <text evidence="4">Belongs to the YigI thioesterase family.</text>
</comment>
<evidence type="ECO:0000256" key="1">
    <source>
        <dbReference type="ARBA" id="ARBA00022801"/>
    </source>
</evidence>
<accession>K7R7A7</accession>
<comment type="catalytic activity">
    <reaction evidence="3">
        <text>a long-chain fatty acyl-CoA + H2O = a long-chain fatty acid + CoA + H(+)</text>
        <dbReference type="Rhea" id="RHEA:67680"/>
        <dbReference type="ChEBI" id="CHEBI:15377"/>
        <dbReference type="ChEBI" id="CHEBI:15378"/>
        <dbReference type="ChEBI" id="CHEBI:57287"/>
        <dbReference type="ChEBI" id="CHEBI:57560"/>
        <dbReference type="ChEBI" id="CHEBI:83139"/>
    </reaction>
</comment>
<evidence type="ECO:0000259" key="8">
    <source>
        <dbReference type="Pfam" id="PF03061"/>
    </source>
</evidence>
<dbReference type="PANTHER" id="PTHR43240">
    <property type="entry name" value="1,4-DIHYDROXY-2-NAPHTHOYL-COA THIOESTERASE 1"/>
    <property type="match status" value="1"/>
</dbReference>
<dbReference type="STRING" id="751945.Theos_1810"/>
<comment type="catalytic activity">
    <reaction evidence="7">
        <text>a medium-chain fatty acyl-CoA + H2O = a medium-chain fatty acid + CoA + H(+)</text>
        <dbReference type="Rhea" id="RHEA:68184"/>
        <dbReference type="ChEBI" id="CHEBI:15377"/>
        <dbReference type="ChEBI" id="CHEBI:15378"/>
        <dbReference type="ChEBI" id="CHEBI:57287"/>
        <dbReference type="ChEBI" id="CHEBI:59558"/>
        <dbReference type="ChEBI" id="CHEBI:90546"/>
    </reaction>
</comment>
<dbReference type="EC" id="3.1.2.20" evidence="5"/>
<dbReference type="NCBIfam" id="TIGR00369">
    <property type="entry name" value="unchar_dom_1"/>
    <property type="match status" value="1"/>
</dbReference>
<feature type="domain" description="Thioesterase" evidence="8">
    <location>
        <begin position="47"/>
        <end position="119"/>
    </location>
</feature>
<dbReference type="AlphaFoldDB" id="K7R7A7"/>
<evidence type="ECO:0000313" key="9">
    <source>
        <dbReference type="EMBL" id="AFV76829.1"/>
    </source>
</evidence>
<evidence type="ECO:0000256" key="4">
    <source>
        <dbReference type="ARBA" id="ARBA00038381"/>
    </source>
</evidence>
<dbReference type="RefSeq" id="WP_016330008.1">
    <property type="nucleotide sequence ID" value="NC_019386.1"/>
</dbReference>
<evidence type="ECO:0000256" key="2">
    <source>
        <dbReference type="ARBA" id="ARBA00035880"/>
    </source>
</evidence>
<dbReference type="Pfam" id="PF03061">
    <property type="entry name" value="4HBT"/>
    <property type="match status" value="1"/>
</dbReference>
<keyword evidence="10" id="KW-1185">Reference proteome</keyword>
<proteinExistence type="inferred from homology"/>
<evidence type="ECO:0000256" key="3">
    <source>
        <dbReference type="ARBA" id="ARBA00036002"/>
    </source>
</evidence>
<evidence type="ECO:0000256" key="7">
    <source>
        <dbReference type="ARBA" id="ARBA00048062"/>
    </source>
</evidence>
<dbReference type="SUPFAM" id="SSF54637">
    <property type="entry name" value="Thioesterase/thiol ester dehydrase-isomerase"/>
    <property type="match status" value="1"/>
</dbReference>
<comment type="catalytic activity">
    <reaction evidence="2">
        <text>a fatty acyl-CoA + H2O = a fatty acid + CoA + H(+)</text>
        <dbReference type="Rhea" id="RHEA:16781"/>
        <dbReference type="ChEBI" id="CHEBI:15377"/>
        <dbReference type="ChEBI" id="CHEBI:15378"/>
        <dbReference type="ChEBI" id="CHEBI:28868"/>
        <dbReference type="ChEBI" id="CHEBI:57287"/>
        <dbReference type="ChEBI" id="CHEBI:77636"/>
        <dbReference type="EC" id="3.1.2.20"/>
    </reaction>
</comment>
<dbReference type="OrthoDB" id="337200at2"/>
<evidence type="ECO:0000256" key="5">
    <source>
        <dbReference type="ARBA" id="ARBA00038894"/>
    </source>
</evidence>
<evidence type="ECO:0000313" key="10">
    <source>
        <dbReference type="Proteomes" id="UP000000211"/>
    </source>
</evidence>
<protein>
    <recommendedName>
        <fullName evidence="6">Medium/long-chain acyl-CoA thioesterase YigI</fullName>
        <ecNumber evidence="5">3.1.2.20</ecNumber>
    </recommendedName>
</protein>
<dbReference type="EMBL" id="CP003249">
    <property type="protein sequence ID" value="AFV76829.1"/>
    <property type="molecule type" value="Genomic_DNA"/>
</dbReference>
<reference evidence="9 10" key="1">
    <citation type="journal article" date="2013" name="Genome Announc.">
        <title>Whole Genome Sequencing of Thermus oshimai JL-2 and Thermus thermophilus JL-18, Incomplete Denitrifiers from the United States Great Basin.</title>
        <authorList>
            <person name="Murugapiran S.K."/>
            <person name="Huntemann M."/>
            <person name="Wei C.L."/>
            <person name="Han J."/>
            <person name="Detter J.C."/>
            <person name="Han C.S."/>
            <person name="Erkkila T.H."/>
            <person name="Teshima H."/>
            <person name="Chen A."/>
            <person name="Kyrpides N."/>
            <person name="Mavrommatis K."/>
            <person name="Markowitz V."/>
            <person name="Szeto E."/>
            <person name="Ivanova N."/>
            <person name="Pagani I."/>
            <person name="Lam J."/>
            <person name="McDonald A.I."/>
            <person name="Dodsworth J.A."/>
            <person name="Pati A."/>
            <person name="Goodwin L."/>
            <person name="Peters L."/>
            <person name="Pitluck S."/>
            <person name="Woyke T."/>
            <person name="Hedlund B.P."/>
        </authorList>
    </citation>
    <scope>NUCLEOTIDE SEQUENCE</scope>
    <source>
        <strain evidence="9 10">JL-2</strain>
    </source>
</reference>
<dbReference type="HOGENOM" id="CLU_089876_5_0_0"/>
<gene>
    <name evidence="9" type="ORF">Theos_1810</name>
</gene>